<dbReference type="InterPro" id="IPR002100">
    <property type="entry name" value="TF_MADSbox"/>
</dbReference>
<comment type="caution">
    <text evidence="12">The sequence shown here is derived from an EMBL/GenBank/DDBJ whole genome shotgun (WGS) entry which is preliminary data.</text>
</comment>
<accession>A0A9P7SUG7</accession>
<feature type="compositionally biased region" description="Basic and acidic residues" evidence="10">
    <location>
        <begin position="694"/>
        <end position="708"/>
    </location>
</feature>
<keyword evidence="3" id="KW-0238">DNA-binding</keyword>
<feature type="compositionally biased region" description="Low complexity" evidence="10">
    <location>
        <begin position="644"/>
        <end position="685"/>
    </location>
</feature>
<protein>
    <recommendedName>
        <fullName evidence="9">MADS-box MEF2 type transcription factor MIG1</fullName>
    </recommendedName>
</protein>
<dbReference type="PANTHER" id="PTHR48019">
    <property type="entry name" value="SERUM RESPONSE FACTOR HOMOLOG"/>
    <property type="match status" value="1"/>
</dbReference>
<sequence>MGRRKIEIKAIKDDRNRSVTFLKRKGGLFKKAHELSVLCSVDVAVFIFGNNKKLYEYSSVDMRDLISRYQYHGGQSEHKGPGDFSGGNDDDDDDDGDATPPRAPDGIEHPMMPPQFPSHQQPPFPQIRHHTPSASPPIPNGGPFQTHPGHPGPRANTPQPVGSRPGSRNDMRRVGPGPPMVSQPHGAHSGISYMPTPPIYQPSAPSGGSGQQPPSQYSSYPPPQQQQQAPPPPPPLSQQQPSQKPPPQQQQQQPPQQQQQQQQQQQPQQQQSVQHPQYMDDRRPSIPPPYPPQPPSSQGIPTILRTEPAPSQATSHHQMPPIHPGPRISPPPHPERRFQNHPQPPPPFDVKMESSERPQRLLLNTDTAIKKMPQKKSHSIFTPIEENRSILSQHLASFTSESPGGKPDPGGGGGGAAAAAAVSSSSSGLNRAQSTVDVSTRGGGSTASPQLKRSSIPTSMETSRAASTSSSSAETSFTPPSRSNSLKFGGHGAGSRPRGPRLTVQIPDGASESGSAGAESRSSHGSAITPTQAPRPNSVVLPPPPPSPSASALLSAGASGPPNPFARPPPQQTVNGDTPVSALPSRFLHNDLLPSPSNFYQEWSYRGHDNNTLPSPLNFATPLVGTGPSFLRDDHHGNGGGINHGSSSNNNHNSNGHGSSTASTAATSATTATTTSLTATSDAGAPGSGPMKRKSPEYEGKGIRHGENNHAGVGEAKRVKVEYS</sequence>
<feature type="compositionally biased region" description="Pro residues" evidence="10">
    <location>
        <begin position="285"/>
        <end position="295"/>
    </location>
</feature>
<dbReference type="SMART" id="SM00432">
    <property type="entry name" value="MADS"/>
    <property type="match status" value="1"/>
</dbReference>
<feature type="compositionally biased region" description="Gly residues" evidence="10">
    <location>
        <begin position="407"/>
        <end position="416"/>
    </location>
</feature>
<dbReference type="InterPro" id="IPR033896">
    <property type="entry name" value="MEF2-like_N"/>
</dbReference>
<evidence type="ECO:0000256" key="1">
    <source>
        <dbReference type="ARBA" id="ARBA00004123"/>
    </source>
</evidence>
<evidence type="ECO:0000256" key="7">
    <source>
        <dbReference type="ARBA" id="ARBA00059910"/>
    </source>
</evidence>
<dbReference type="PROSITE" id="PS50066">
    <property type="entry name" value="MADS_BOX_2"/>
    <property type="match status" value="1"/>
</dbReference>
<feature type="compositionally biased region" description="Low complexity" evidence="10">
    <location>
        <begin position="509"/>
        <end position="527"/>
    </location>
</feature>
<gene>
    <name evidence="12" type="ORF">E4U43_003593</name>
</gene>
<feature type="compositionally biased region" description="Low complexity" evidence="10">
    <location>
        <begin position="249"/>
        <end position="277"/>
    </location>
</feature>
<feature type="region of interest" description="Disordered" evidence="10">
    <location>
        <begin position="624"/>
        <end position="724"/>
    </location>
</feature>
<dbReference type="GO" id="GO:0045944">
    <property type="term" value="P:positive regulation of transcription by RNA polymerase II"/>
    <property type="evidence" value="ECO:0007669"/>
    <property type="project" value="InterPro"/>
</dbReference>
<keyword evidence="5" id="KW-0539">Nucleus</keyword>
<dbReference type="Proteomes" id="UP000748025">
    <property type="component" value="Unassembled WGS sequence"/>
</dbReference>
<feature type="compositionally biased region" description="Polar residues" evidence="10">
    <location>
        <begin position="446"/>
        <end position="457"/>
    </location>
</feature>
<comment type="subunit">
    <text evidence="8">Interacts with MAPK MPS1.</text>
</comment>
<dbReference type="GO" id="GO:0008301">
    <property type="term" value="F:DNA binding, bending"/>
    <property type="evidence" value="ECO:0007669"/>
    <property type="project" value="UniProtKB-ARBA"/>
</dbReference>
<feature type="compositionally biased region" description="Low complexity" evidence="10">
    <location>
        <begin position="549"/>
        <end position="560"/>
    </location>
</feature>
<dbReference type="SUPFAM" id="SSF55455">
    <property type="entry name" value="SRF-like"/>
    <property type="match status" value="1"/>
</dbReference>
<dbReference type="InterPro" id="IPR050142">
    <property type="entry name" value="MADS-box/MEF2_TF"/>
</dbReference>
<dbReference type="GO" id="GO:0000977">
    <property type="term" value="F:RNA polymerase II transcription regulatory region sequence-specific DNA binding"/>
    <property type="evidence" value="ECO:0007669"/>
    <property type="project" value="InterPro"/>
</dbReference>
<organism evidence="12 13">
    <name type="scientific">Claviceps pusilla</name>
    <dbReference type="NCBI Taxonomy" id="123648"/>
    <lineage>
        <taxon>Eukaryota</taxon>
        <taxon>Fungi</taxon>
        <taxon>Dikarya</taxon>
        <taxon>Ascomycota</taxon>
        <taxon>Pezizomycotina</taxon>
        <taxon>Sordariomycetes</taxon>
        <taxon>Hypocreomycetidae</taxon>
        <taxon>Hypocreales</taxon>
        <taxon>Clavicipitaceae</taxon>
        <taxon>Claviceps</taxon>
    </lineage>
</organism>
<dbReference type="PRINTS" id="PR00404">
    <property type="entry name" value="MADSDOMAIN"/>
</dbReference>
<dbReference type="CDD" id="cd00265">
    <property type="entry name" value="MADS_MEF2_like"/>
    <property type="match status" value="1"/>
</dbReference>
<evidence type="ECO:0000256" key="4">
    <source>
        <dbReference type="ARBA" id="ARBA00023163"/>
    </source>
</evidence>
<dbReference type="GO" id="GO:0033554">
    <property type="term" value="P:cellular response to stress"/>
    <property type="evidence" value="ECO:0007669"/>
    <property type="project" value="UniProtKB-ARBA"/>
</dbReference>
<feature type="compositionally biased region" description="Low complexity" evidence="10">
    <location>
        <begin position="417"/>
        <end position="428"/>
    </location>
</feature>
<evidence type="ECO:0000313" key="13">
    <source>
        <dbReference type="Proteomes" id="UP000748025"/>
    </source>
</evidence>
<feature type="compositionally biased region" description="Low complexity" evidence="10">
    <location>
        <begin position="458"/>
        <end position="481"/>
    </location>
</feature>
<dbReference type="GO" id="GO:0046983">
    <property type="term" value="F:protein dimerization activity"/>
    <property type="evidence" value="ECO:0007669"/>
    <property type="project" value="InterPro"/>
</dbReference>
<feature type="region of interest" description="Disordered" evidence="10">
    <location>
        <begin position="72"/>
        <end position="377"/>
    </location>
</feature>
<evidence type="ECO:0000256" key="5">
    <source>
        <dbReference type="ARBA" id="ARBA00023242"/>
    </source>
</evidence>
<evidence type="ECO:0000256" key="10">
    <source>
        <dbReference type="SAM" id="MobiDB-lite"/>
    </source>
</evidence>
<feature type="region of interest" description="Disordered" evidence="10">
    <location>
        <begin position="392"/>
        <end position="606"/>
    </location>
</feature>
<evidence type="ECO:0000256" key="9">
    <source>
        <dbReference type="ARBA" id="ARBA00068022"/>
    </source>
</evidence>
<comment type="similarity">
    <text evidence="6">Belongs to the MEF2 family.</text>
</comment>
<feature type="domain" description="MADS-box" evidence="11">
    <location>
        <begin position="1"/>
        <end position="61"/>
    </location>
</feature>
<feature type="compositionally biased region" description="Basic and acidic residues" evidence="10">
    <location>
        <begin position="715"/>
        <end position="724"/>
    </location>
</feature>
<dbReference type="AlphaFoldDB" id="A0A9P7SUG7"/>
<feature type="compositionally biased region" description="Pro residues" evidence="10">
    <location>
        <begin position="321"/>
        <end position="332"/>
    </location>
</feature>
<feature type="compositionally biased region" description="Basic and acidic residues" evidence="10">
    <location>
        <begin position="350"/>
        <end position="359"/>
    </location>
</feature>
<proteinExistence type="inferred from homology"/>
<feature type="compositionally biased region" description="Pro residues" evidence="10">
    <location>
        <begin position="111"/>
        <end position="125"/>
    </location>
</feature>
<dbReference type="InterPro" id="IPR036879">
    <property type="entry name" value="TF_MADSbox_sf"/>
</dbReference>
<dbReference type="FunFam" id="3.40.1810.10:FF:000013">
    <property type="entry name" value="Transcription factor, MADS-box"/>
    <property type="match status" value="1"/>
</dbReference>
<reference evidence="12" key="1">
    <citation type="journal article" date="2020" name="bioRxiv">
        <title>Whole genome comparisons of ergot fungi reveals the divergence and evolution of species within the genus Claviceps are the result of varying mechanisms driving genome evolution and host range expansion.</title>
        <authorList>
            <person name="Wyka S.A."/>
            <person name="Mondo S.J."/>
            <person name="Liu M."/>
            <person name="Dettman J."/>
            <person name="Nalam V."/>
            <person name="Broders K.D."/>
        </authorList>
    </citation>
    <scope>NUCLEOTIDE SEQUENCE</scope>
    <source>
        <strain evidence="12">CCC 602</strain>
    </source>
</reference>
<evidence type="ECO:0000256" key="6">
    <source>
        <dbReference type="ARBA" id="ARBA00025805"/>
    </source>
</evidence>
<evidence type="ECO:0000256" key="8">
    <source>
        <dbReference type="ARBA" id="ARBA00065556"/>
    </source>
</evidence>
<evidence type="ECO:0000259" key="11">
    <source>
        <dbReference type="PROSITE" id="PS50066"/>
    </source>
</evidence>
<dbReference type="OrthoDB" id="1898716at2759"/>
<feature type="compositionally biased region" description="Polar residues" evidence="10">
    <location>
        <begin position="392"/>
        <end position="401"/>
    </location>
</feature>
<evidence type="ECO:0000256" key="3">
    <source>
        <dbReference type="ARBA" id="ARBA00023125"/>
    </source>
</evidence>
<feature type="compositionally biased region" description="Low complexity" evidence="10">
    <location>
        <begin position="201"/>
        <end position="219"/>
    </location>
</feature>
<dbReference type="Gene3D" id="3.40.1810.10">
    <property type="entry name" value="Transcription factor, MADS-box"/>
    <property type="match status" value="1"/>
</dbReference>
<comment type="function">
    <text evidence="7">Transcription factor acting downstream of the MPS1 MAP kinase (MAPK) cascade during conidiation and plant infection. Required for overcoming plant defense responses and the differentiation of secondary infectious hyphae in live plant cells.</text>
</comment>
<evidence type="ECO:0000313" key="12">
    <source>
        <dbReference type="EMBL" id="KAG5993070.1"/>
    </source>
</evidence>
<dbReference type="EMBL" id="SRPW01002411">
    <property type="protein sequence ID" value="KAG5993070.1"/>
    <property type="molecule type" value="Genomic_DNA"/>
</dbReference>
<feature type="compositionally biased region" description="Polar residues" evidence="10">
    <location>
        <begin position="429"/>
        <end position="438"/>
    </location>
</feature>
<dbReference type="GO" id="GO:0005634">
    <property type="term" value="C:nucleus"/>
    <property type="evidence" value="ECO:0007669"/>
    <property type="project" value="UniProtKB-SubCell"/>
</dbReference>
<keyword evidence="4" id="KW-0804">Transcription</keyword>
<keyword evidence="2" id="KW-0805">Transcription regulation</keyword>
<evidence type="ECO:0000256" key="2">
    <source>
        <dbReference type="ARBA" id="ARBA00023015"/>
    </source>
</evidence>
<feature type="compositionally biased region" description="Pro residues" evidence="10">
    <location>
        <begin position="561"/>
        <end position="571"/>
    </location>
</feature>
<keyword evidence="13" id="KW-1185">Reference proteome</keyword>
<feature type="compositionally biased region" description="Acidic residues" evidence="10">
    <location>
        <begin position="88"/>
        <end position="97"/>
    </location>
</feature>
<dbReference type="Pfam" id="PF00319">
    <property type="entry name" value="SRF-TF"/>
    <property type="match status" value="1"/>
</dbReference>
<feature type="compositionally biased region" description="Pro residues" evidence="10">
    <location>
        <begin position="220"/>
        <end position="236"/>
    </location>
</feature>
<name>A0A9P7SUG7_9HYPO</name>
<comment type="subcellular location">
    <subcellularLocation>
        <location evidence="1">Nucleus</location>
    </subcellularLocation>
</comment>